<evidence type="ECO:0000313" key="8">
    <source>
        <dbReference type="EMBL" id="QIS09734.1"/>
    </source>
</evidence>
<dbReference type="Proteomes" id="UP000503540">
    <property type="component" value="Chromosome"/>
</dbReference>
<dbReference type="EMBL" id="CP046172">
    <property type="protein sequence ID" value="QIS09734.1"/>
    <property type="molecule type" value="Genomic_DNA"/>
</dbReference>
<keyword evidence="9" id="KW-1185">Reference proteome</keyword>
<gene>
    <name evidence="8" type="ORF">F5544_09165</name>
</gene>
<protein>
    <recommendedName>
        <fullName evidence="6">Mutator family transposase</fullName>
    </recommendedName>
</protein>
<accession>A0A6G9Y9B1</accession>
<dbReference type="Pfam" id="PF00872">
    <property type="entry name" value="Transposase_mut"/>
    <property type="match status" value="1"/>
</dbReference>
<dbReference type="AlphaFoldDB" id="A0A6G9Y9B1"/>
<comment type="similarity">
    <text evidence="2 6">Belongs to the transposase mutator family.</text>
</comment>
<keyword evidence="6" id="KW-0814">Transposable element</keyword>
<feature type="region of interest" description="Disordered" evidence="7">
    <location>
        <begin position="186"/>
        <end position="223"/>
    </location>
</feature>
<keyword evidence="4 6" id="KW-0238">DNA-binding</keyword>
<evidence type="ECO:0000256" key="6">
    <source>
        <dbReference type="RuleBase" id="RU365089"/>
    </source>
</evidence>
<comment type="function">
    <text evidence="1 6">Required for the transposition of the insertion element.</text>
</comment>
<sequence>MPMTTSTMPSCPSCRRRGMTAPVLAIGDGALGFWNALRDVFPTTREQRCWFHKSANVLAALPKSAQPGAITAMKDIYMAEDIDKAQIAVKAFEIDYGAKYPKAVAKVNDDFDVLLEFFKYPAEHWIHLRTTNPIESTFASVRLRTKVTKGPGSRAAGIAMAYKLIEATQARWHKVNAPELVLSSAPERCSTKASSSNGRARSPRLNRRGRYRRNGGRLKLADPQDFDNISRHLVAVHQGPSAGLTPGR</sequence>
<evidence type="ECO:0000256" key="5">
    <source>
        <dbReference type="ARBA" id="ARBA00023172"/>
    </source>
</evidence>
<dbReference type="GO" id="GO:0006313">
    <property type="term" value="P:DNA transposition"/>
    <property type="evidence" value="ECO:0007669"/>
    <property type="project" value="UniProtKB-UniRule"/>
</dbReference>
<keyword evidence="3 6" id="KW-0815">Transposition</keyword>
<proteinExistence type="inferred from homology"/>
<organism evidence="8 9">
    <name type="scientific">Nocardia arthritidis</name>
    <dbReference type="NCBI Taxonomy" id="228602"/>
    <lineage>
        <taxon>Bacteria</taxon>
        <taxon>Bacillati</taxon>
        <taxon>Actinomycetota</taxon>
        <taxon>Actinomycetes</taxon>
        <taxon>Mycobacteriales</taxon>
        <taxon>Nocardiaceae</taxon>
        <taxon>Nocardia</taxon>
    </lineage>
</organism>
<evidence type="ECO:0000256" key="7">
    <source>
        <dbReference type="SAM" id="MobiDB-lite"/>
    </source>
</evidence>
<dbReference type="PANTHER" id="PTHR33217:SF9">
    <property type="entry name" value="MUTATOR FAMILY TRANSPOSASE"/>
    <property type="match status" value="1"/>
</dbReference>
<evidence type="ECO:0000313" key="9">
    <source>
        <dbReference type="Proteomes" id="UP000503540"/>
    </source>
</evidence>
<evidence type="ECO:0000256" key="1">
    <source>
        <dbReference type="ARBA" id="ARBA00002190"/>
    </source>
</evidence>
<feature type="compositionally biased region" description="Basic residues" evidence="7">
    <location>
        <begin position="201"/>
        <end position="216"/>
    </location>
</feature>
<dbReference type="InterPro" id="IPR001207">
    <property type="entry name" value="Transposase_mutator"/>
</dbReference>
<evidence type="ECO:0000256" key="2">
    <source>
        <dbReference type="ARBA" id="ARBA00010961"/>
    </source>
</evidence>
<evidence type="ECO:0000256" key="4">
    <source>
        <dbReference type="ARBA" id="ARBA00023125"/>
    </source>
</evidence>
<evidence type="ECO:0000256" key="3">
    <source>
        <dbReference type="ARBA" id="ARBA00022578"/>
    </source>
</evidence>
<reference evidence="8 9" key="1">
    <citation type="journal article" date="2019" name="ACS Chem. Biol.">
        <title>Identification and Mobilization of a Cryptic Antibiotic Biosynthesis Gene Locus from a Human-Pathogenic Nocardia Isolate.</title>
        <authorList>
            <person name="Herisse M."/>
            <person name="Ishida K."/>
            <person name="Porter J.L."/>
            <person name="Howden B."/>
            <person name="Hertweck C."/>
            <person name="Stinear T.P."/>
            <person name="Pidot S.J."/>
        </authorList>
    </citation>
    <scope>NUCLEOTIDE SEQUENCE [LARGE SCALE GENOMIC DNA]</scope>
    <source>
        <strain evidence="8 9">AUSMDU00012717</strain>
    </source>
</reference>
<dbReference type="PANTHER" id="PTHR33217">
    <property type="entry name" value="TRANSPOSASE FOR INSERTION SEQUENCE ELEMENT IS1081"/>
    <property type="match status" value="1"/>
</dbReference>
<dbReference type="GO" id="GO:0004803">
    <property type="term" value="F:transposase activity"/>
    <property type="evidence" value="ECO:0007669"/>
    <property type="project" value="UniProtKB-UniRule"/>
</dbReference>
<dbReference type="GO" id="GO:0003677">
    <property type="term" value="F:DNA binding"/>
    <property type="evidence" value="ECO:0007669"/>
    <property type="project" value="UniProtKB-UniRule"/>
</dbReference>
<dbReference type="KEGG" id="nah:F5544_09165"/>
<dbReference type="PROSITE" id="PS01007">
    <property type="entry name" value="TRANSPOSASE_MUTATOR"/>
    <property type="match status" value="1"/>
</dbReference>
<name>A0A6G9Y9B1_9NOCA</name>
<keyword evidence="5 6" id="KW-0233">DNA recombination</keyword>